<accession>I4EKT4</accession>
<dbReference type="SUPFAM" id="SSF48264">
    <property type="entry name" value="Cytochrome P450"/>
    <property type="match status" value="1"/>
</dbReference>
<evidence type="ECO:0000256" key="5">
    <source>
        <dbReference type="ARBA" id="ARBA00023004"/>
    </source>
</evidence>
<keyword evidence="3 7" id="KW-0479">Metal-binding</keyword>
<organism evidence="8 9">
    <name type="scientific">Nitrolancea hollandica Lb</name>
    <dbReference type="NCBI Taxonomy" id="1129897"/>
    <lineage>
        <taxon>Bacteria</taxon>
        <taxon>Pseudomonadati</taxon>
        <taxon>Thermomicrobiota</taxon>
        <taxon>Thermomicrobia</taxon>
        <taxon>Sphaerobacterales</taxon>
        <taxon>Sphaerobacterineae</taxon>
        <taxon>Sphaerobacteraceae</taxon>
        <taxon>Nitrolancea</taxon>
    </lineage>
</organism>
<name>I4EKT4_9BACT</name>
<dbReference type="PROSITE" id="PS00086">
    <property type="entry name" value="CYTOCHROME_P450"/>
    <property type="match status" value="1"/>
</dbReference>
<dbReference type="InterPro" id="IPR001128">
    <property type="entry name" value="Cyt_P450"/>
</dbReference>
<dbReference type="PRINTS" id="PR00385">
    <property type="entry name" value="P450"/>
</dbReference>
<dbReference type="Gene3D" id="1.10.630.10">
    <property type="entry name" value="Cytochrome P450"/>
    <property type="match status" value="1"/>
</dbReference>
<evidence type="ECO:0000256" key="4">
    <source>
        <dbReference type="ARBA" id="ARBA00023002"/>
    </source>
</evidence>
<dbReference type="Proteomes" id="UP000004221">
    <property type="component" value="Unassembled WGS sequence"/>
</dbReference>
<reference evidence="8 9" key="1">
    <citation type="journal article" date="2012" name="ISME J.">
        <title>Nitrification expanded: discovery, physiology and genomics of a nitrite-oxidizing bacterium from the phylum Chloroflexi.</title>
        <authorList>
            <person name="Sorokin D.Y."/>
            <person name="Lucker S."/>
            <person name="Vejmelkova D."/>
            <person name="Kostrikina N.A."/>
            <person name="Kleerebezem R."/>
            <person name="Rijpstra W.I."/>
            <person name="Damste J.S."/>
            <person name="Le Paslier D."/>
            <person name="Muyzer G."/>
            <person name="Wagner M."/>
            <person name="van Loosdrecht M.C."/>
            <person name="Daims H."/>
        </authorList>
    </citation>
    <scope>NUCLEOTIDE SEQUENCE [LARGE SCALE GENOMIC DNA]</scope>
    <source>
        <strain evidence="9">none</strain>
    </source>
</reference>
<keyword evidence="9" id="KW-1185">Reference proteome</keyword>
<dbReference type="CDD" id="cd20625">
    <property type="entry name" value="CYP164-like"/>
    <property type="match status" value="1"/>
</dbReference>
<dbReference type="InterPro" id="IPR036396">
    <property type="entry name" value="Cyt_P450_sf"/>
</dbReference>
<dbReference type="PRINTS" id="PR00359">
    <property type="entry name" value="BP450"/>
</dbReference>
<evidence type="ECO:0000256" key="3">
    <source>
        <dbReference type="ARBA" id="ARBA00022723"/>
    </source>
</evidence>
<dbReference type="RefSeq" id="WP_008480100.1">
    <property type="nucleotide sequence ID" value="NZ_CAGS01000422.1"/>
</dbReference>
<evidence type="ECO:0000313" key="8">
    <source>
        <dbReference type="EMBL" id="CCF85296.1"/>
    </source>
</evidence>
<evidence type="ECO:0000256" key="6">
    <source>
        <dbReference type="ARBA" id="ARBA00023033"/>
    </source>
</evidence>
<dbReference type="FunFam" id="1.10.630.10:FF:000018">
    <property type="entry name" value="Cytochrome P450 monooxygenase"/>
    <property type="match status" value="1"/>
</dbReference>
<evidence type="ECO:0000256" key="1">
    <source>
        <dbReference type="ARBA" id="ARBA00010617"/>
    </source>
</evidence>
<dbReference type="OrthoDB" id="9801155at2"/>
<comment type="similarity">
    <text evidence="1 7">Belongs to the cytochrome P450 family.</text>
</comment>
<dbReference type="GO" id="GO:0004497">
    <property type="term" value="F:monooxygenase activity"/>
    <property type="evidence" value="ECO:0007669"/>
    <property type="project" value="UniProtKB-KW"/>
</dbReference>
<evidence type="ECO:0000313" key="9">
    <source>
        <dbReference type="Proteomes" id="UP000004221"/>
    </source>
</evidence>
<evidence type="ECO:0000256" key="2">
    <source>
        <dbReference type="ARBA" id="ARBA00022617"/>
    </source>
</evidence>
<keyword evidence="2 7" id="KW-0349">Heme</keyword>
<proteinExistence type="inferred from homology"/>
<evidence type="ECO:0000256" key="7">
    <source>
        <dbReference type="RuleBase" id="RU000461"/>
    </source>
</evidence>
<sequence length="404" mass="45643">MMVSLINLLNPENLANPYPLYEQLRSEDPVLWDEFLGRWILTGYADVLGCLRDPRMSAERVGALRSQLPEDVIKELQPMERVFESWMLFLDPPDHTRLRGLVNKAFTPRRVEAMRPHIQQIVDELLDRVQNIGRMDVIHDLAFPLPSTVIAEMLGVPPEDRDQFRRWSSDIVGISGLIIDPDRAVRAQKSVLALMDYFREIVAQRRASPRDDLISAMIAADDQGKFLSDEELLATCVLLLEAGHETTTNLIGNGLLALLRHPDQLRTLRENPSIIGTAVEELLRYDSPVQLTARIATEDMEIGDKRVSGGNMVILLLGAANRDPAQFLNPNILDLYRRDNRHLSFGQGIHYCLGAPLARIEGQIAFNTVLRRCPGLELTGEPLEWRQAVSLRGLLALPVRFEVE</sequence>
<dbReference type="GO" id="GO:0020037">
    <property type="term" value="F:heme binding"/>
    <property type="evidence" value="ECO:0007669"/>
    <property type="project" value="InterPro"/>
</dbReference>
<dbReference type="Pfam" id="PF00067">
    <property type="entry name" value="p450"/>
    <property type="match status" value="1"/>
</dbReference>
<gene>
    <name evidence="8" type="primary">bioI</name>
    <name evidence="8" type="ORF">NITHO_4790012</name>
</gene>
<keyword evidence="4 7" id="KW-0560">Oxidoreductase</keyword>
<protein>
    <submittedName>
        <fullName evidence="8">Biotin biosynthesis cytochrome P450</fullName>
        <ecNumber evidence="8">1.14.-.-</ecNumber>
    </submittedName>
</protein>
<keyword evidence="5 7" id="KW-0408">Iron</keyword>
<dbReference type="EMBL" id="CAGS01000422">
    <property type="protein sequence ID" value="CCF85296.1"/>
    <property type="molecule type" value="Genomic_DNA"/>
</dbReference>
<dbReference type="InterPro" id="IPR002397">
    <property type="entry name" value="Cyt_P450_B"/>
</dbReference>
<dbReference type="InterPro" id="IPR017972">
    <property type="entry name" value="Cyt_P450_CS"/>
</dbReference>
<comment type="caution">
    <text evidence="8">The sequence shown here is derived from an EMBL/GenBank/DDBJ whole genome shotgun (WGS) entry which is preliminary data.</text>
</comment>
<dbReference type="PANTHER" id="PTHR46696:SF1">
    <property type="entry name" value="CYTOCHROME P450 YJIB-RELATED"/>
    <property type="match status" value="1"/>
</dbReference>
<dbReference type="GO" id="GO:0016705">
    <property type="term" value="F:oxidoreductase activity, acting on paired donors, with incorporation or reduction of molecular oxygen"/>
    <property type="evidence" value="ECO:0007669"/>
    <property type="project" value="InterPro"/>
</dbReference>
<keyword evidence="6 7" id="KW-0503">Monooxygenase</keyword>
<dbReference type="GO" id="GO:0005506">
    <property type="term" value="F:iron ion binding"/>
    <property type="evidence" value="ECO:0007669"/>
    <property type="project" value="InterPro"/>
</dbReference>
<dbReference type="PANTHER" id="PTHR46696">
    <property type="entry name" value="P450, PUTATIVE (EUROFUNG)-RELATED"/>
    <property type="match status" value="1"/>
</dbReference>
<dbReference type="EC" id="1.14.-.-" evidence="8"/>
<dbReference type="AlphaFoldDB" id="I4EKT4"/>